<accession>A0A645CRB5</accession>
<dbReference type="PANTHER" id="PTHR42932">
    <property type="entry name" value="GENERAL STRESS PROTEIN 20U"/>
    <property type="match status" value="1"/>
</dbReference>
<dbReference type="PANTHER" id="PTHR42932:SF1">
    <property type="entry name" value="GENERAL STRESS PROTEIN 20U"/>
    <property type="match status" value="1"/>
</dbReference>
<dbReference type="AlphaFoldDB" id="A0A645CRB5"/>
<dbReference type="PROSITE" id="PS00819">
    <property type="entry name" value="DPS_2"/>
    <property type="match status" value="1"/>
</dbReference>
<dbReference type="InterPro" id="IPR009078">
    <property type="entry name" value="Ferritin-like_SF"/>
</dbReference>
<dbReference type="PROSITE" id="PS00818">
    <property type="entry name" value="DPS_1"/>
    <property type="match status" value="1"/>
</dbReference>
<name>A0A645CRB5_9ZZZZ</name>
<evidence type="ECO:0000313" key="3">
    <source>
        <dbReference type="EMBL" id="MPM79457.1"/>
    </source>
</evidence>
<dbReference type="Pfam" id="PF00210">
    <property type="entry name" value="Ferritin"/>
    <property type="match status" value="1"/>
</dbReference>
<comment type="caution">
    <text evidence="3">The sequence shown here is derived from an EMBL/GenBank/DDBJ whole genome shotgun (WGS) entry which is preliminary data.</text>
</comment>
<dbReference type="GO" id="GO:0016722">
    <property type="term" value="F:oxidoreductase activity, acting on metal ions"/>
    <property type="evidence" value="ECO:0007669"/>
    <property type="project" value="InterPro"/>
</dbReference>
<dbReference type="PRINTS" id="PR01346">
    <property type="entry name" value="HELNAPAPROT"/>
</dbReference>
<feature type="domain" description="Ferritin/DPS" evidence="2">
    <location>
        <begin position="20"/>
        <end position="157"/>
    </location>
</feature>
<evidence type="ECO:0000256" key="1">
    <source>
        <dbReference type="ARBA" id="ARBA00009497"/>
    </source>
</evidence>
<comment type="similarity">
    <text evidence="1">Belongs to the Dps family.</text>
</comment>
<reference evidence="3" key="1">
    <citation type="submission" date="2019-08" db="EMBL/GenBank/DDBJ databases">
        <authorList>
            <person name="Kucharzyk K."/>
            <person name="Murdoch R.W."/>
            <person name="Higgins S."/>
            <person name="Loffler F."/>
        </authorList>
    </citation>
    <scope>NUCLEOTIDE SEQUENCE</scope>
</reference>
<dbReference type="EC" id="1.16.-.-" evidence="3"/>
<protein>
    <submittedName>
        <fullName evidence="3">DNA protection during starvation protein</fullName>
        <ecNumber evidence="3">1.16.-.-</ecNumber>
    </submittedName>
</protein>
<dbReference type="InterPro" id="IPR002177">
    <property type="entry name" value="DPS_DNA-bd"/>
</dbReference>
<sequence length="158" mass="17943">MKTMKTTEFTGLRNVENVTKGLQQLLADLQVYYTNLRGFHWNIKGKDFYLLHEKFEEMYNDAAAKVDEVAERLLMLGETPAHTFTKYLKTANVKETGVVTGTDEAIKNILDTLKLLIASERELLALASEIDDEVTVALLSDYISGQEKEVWMLTSFLS</sequence>
<proteinExistence type="inferred from homology"/>
<dbReference type="InterPro" id="IPR023188">
    <property type="entry name" value="DPS_DNA-bd_CS"/>
</dbReference>
<evidence type="ECO:0000259" key="2">
    <source>
        <dbReference type="Pfam" id="PF00210"/>
    </source>
</evidence>
<dbReference type="InterPro" id="IPR008331">
    <property type="entry name" value="Ferritin_DPS_dom"/>
</dbReference>
<dbReference type="InterPro" id="IPR012347">
    <property type="entry name" value="Ferritin-like"/>
</dbReference>
<dbReference type="SUPFAM" id="SSF47240">
    <property type="entry name" value="Ferritin-like"/>
    <property type="match status" value="1"/>
</dbReference>
<dbReference type="EMBL" id="VSSQ01029358">
    <property type="protein sequence ID" value="MPM79457.1"/>
    <property type="molecule type" value="Genomic_DNA"/>
</dbReference>
<dbReference type="Gene3D" id="1.20.1260.10">
    <property type="match status" value="1"/>
</dbReference>
<gene>
    <name evidence="3" type="primary">dps_9</name>
    <name evidence="3" type="ORF">SDC9_126491</name>
</gene>
<dbReference type="PIRSF" id="PIRSF005900">
    <property type="entry name" value="Dps"/>
    <property type="match status" value="1"/>
</dbReference>
<keyword evidence="3" id="KW-0560">Oxidoreductase</keyword>
<organism evidence="3">
    <name type="scientific">bioreactor metagenome</name>
    <dbReference type="NCBI Taxonomy" id="1076179"/>
    <lineage>
        <taxon>unclassified sequences</taxon>
        <taxon>metagenomes</taxon>
        <taxon>ecological metagenomes</taxon>
    </lineage>
</organism>
<dbReference type="CDD" id="cd01043">
    <property type="entry name" value="DPS"/>
    <property type="match status" value="1"/>
</dbReference>
<dbReference type="GO" id="GO:0008199">
    <property type="term" value="F:ferric iron binding"/>
    <property type="evidence" value="ECO:0007669"/>
    <property type="project" value="InterPro"/>
</dbReference>